<dbReference type="PANTHER" id="PTHR22545">
    <property type="entry name" value="CENTROSOMAL PROTEIN OF 95 KDA"/>
    <property type="match status" value="1"/>
</dbReference>
<feature type="compositionally biased region" description="Basic and acidic residues" evidence="2">
    <location>
        <begin position="302"/>
        <end position="333"/>
    </location>
</feature>
<dbReference type="InterPro" id="IPR026619">
    <property type="entry name" value="CEP95"/>
</dbReference>
<proteinExistence type="predicted"/>
<dbReference type="GO" id="GO:0000922">
    <property type="term" value="C:spindle pole"/>
    <property type="evidence" value="ECO:0007669"/>
    <property type="project" value="InterPro"/>
</dbReference>
<dbReference type="Pfam" id="PF19016">
    <property type="entry name" value="DUF5745"/>
    <property type="match status" value="1"/>
</dbReference>
<feature type="region of interest" description="Disordered" evidence="2">
    <location>
        <begin position="534"/>
        <end position="581"/>
    </location>
</feature>
<accession>A0A8J6A4F0</accession>
<feature type="coiled-coil region" evidence="1">
    <location>
        <begin position="821"/>
        <end position="910"/>
    </location>
</feature>
<feature type="region of interest" description="Disordered" evidence="2">
    <location>
        <begin position="302"/>
        <end position="334"/>
    </location>
</feature>
<dbReference type="EMBL" id="JAGFMF010012271">
    <property type="protein sequence ID" value="KAG8505099.1"/>
    <property type="molecule type" value="Genomic_DNA"/>
</dbReference>
<dbReference type="PANTHER" id="PTHR22545:SF0">
    <property type="entry name" value="CENTROSOMAL PROTEIN OF 95 KDA"/>
    <property type="match status" value="1"/>
</dbReference>
<dbReference type="GO" id="GO:0005813">
    <property type="term" value="C:centrosome"/>
    <property type="evidence" value="ECO:0007669"/>
    <property type="project" value="InterPro"/>
</dbReference>
<sequence>PNPTGRRSLHCHVAVPAHRVSGRTISPVGVAEEYKVEENTGSSKLTPPGERPLQLGDPDFQTRRPENLLARSCPRRMVSKARKPPSRHVLRKERYANSPSLQRGPSRTPYPVRSAGRLTATRFRDMAFSEAAVQPPNAPVHFIRRLRSASAESGLLAGLVIDTPWQQAGAPGRVSKPDSQSAVRSWSASCEWVTIANNLLLKCHIHLRIRELEECDANVFIALYQSILGEKVPDLIAIPQSQEDEAHNVQAVIDSLALDYLQVSLSHIPGENIVKGDKESIKNLLEIFDGLLEYLTEHISETSDEKSESHHGFKESHRGEPLEVPESGKDSKSSWKRVSFGRYSLSSALGPSWDGDETESTGELIRLGDTAHTFSLRSNGTQDPNEIELKKASAIPSSISHEEVLKPPSSSFLSKSRTSFVENMEIPPVDMIQSARKLGEPIQSAIPLHPPYHPSEPRAPCPIGKEYLRSSHCSPAMNSTGEDTTLSVIRKRNYSLIVEFAFLPEAQKEVNRTRITRSMLKSALGNRIKETTNYEEDTGNEETLSQHSDSIMECGPKKRRPGLAMHRKPPCRSHSLSPSPVNRNKQLIMERKRQQKPKETYNRQCQAKALTEAFERELRRSKVQENTGLLGINDEEETDKINRAVRKGTSKCSQPWKIYSRRTTTQSPRDGLPNKAVPMKVNEHSLLPLMLEQFPFLYVSGQTLSKMWKQQIAQIEQFKKDACRENRSKKKLQDEIEEALRRQDLLTALVKKEYEHNKRLQDFKDRIHRQKLTQSKIKENRQQIIRARKYYDEYRVQLRAKMMRMRTREEMIFKKLFEEGLQIQKQRLRDLRNYAKEKRDEQKRQHQNELESMENYYKDQFSLLAEAISQERQELKAREKSQTQTLYKVKRELRSKMEKEIQQLQFMITQNDDDAFFRELEAERFRSRLHLASFQYSKNPFP</sequence>
<evidence type="ECO:0000313" key="4">
    <source>
        <dbReference type="EMBL" id="KAG8505099.1"/>
    </source>
</evidence>
<evidence type="ECO:0000259" key="3">
    <source>
        <dbReference type="Pfam" id="PF19016"/>
    </source>
</evidence>
<keyword evidence="5" id="KW-1185">Reference proteome</keyword>
<evidence type="ECO:0000256" key="2">
    <source>
        <dbReference type="SAM" id="MobiDB-lite"/>
    </source>
</evidence>
<feature type="compositionally biased region" description="Basic residues" evidence="2">
    <location>
        <begin position="557"/>
        <end position="571"/>
    </location>
</feature>
<feature type="non-terminal residue" evidence="4">
    <location>
        <position position="1"/>
    </location>
</feature>
<feature type="region of interest" description="Disordered" evidence="2">
    <location>
        <begin position="35"/>
        <end position="113"/>
    </location>
</feature>
<comment type="caution">
    <text evidence="4">The sequence shown here is derived from an EMBL/GenBank/DDBJ whole genome shotgun (WGS) entry which is preliminary data.</text>
</comment>
<keyword evidence="1" id="KW-0175">Coiled coil</keyword>
<dbReference type="Proteomes" id="UP000700334">
    <property type="component" value="Unassembled WGS sequence"/>
</dbReference>
<feature type="domain" description="DUF5745" evidence="3">
    <location>
        <begin position="232"/>
        <end position="291"/>
    </location>
</feature>
<reference evidence="4" key="1">
    <citation type="journal article" date="2021" name="Evol. Appl.">
        <title>The genome of the Pyrenean desman and the effects of bottlenecks and inbreeding on the genomic landscape of an endangered species.</title>
        <authorList>
            <person name="Escoda L."/>
            <person name="Castresana J."/>
        </authorList>
    </citation>
    <scope>NUCLEOTIDE SEQUENCE</scope>
    <source>
        <strain evidence="4">IBE-C5619</strain>
    </source>
</reference>
<dbReference type="AlphaFoldDB" id="A0A8J6A4F0"/>
<protein>
    <submittedName>
        <fullName evidence="4">Centrosomal protein of 95 kDa</fullName>
    </submittedName>
</protein>
<organism evidence="4 5">
    <name type="scientific">Galemys pyrenaicus</name>
    <name type="common">Iberian desman</name>
    <name type="synonym">Pyrenean desman</name>
    <dbReference type="NCBI Taxonomy" id="202257"/>
    <lineage>
        <taxon>Eukaryota</taxon>
        <taxon>Metazoa</taxon>
        <taxon>Chordata</taxon>
        <taxon>Craniata</taxon>
        <taxon>Vertebrata</taxon>
        <taxon>Euteleostomi</taxon>
        <taxon>Mammalia</taxon>
        <taxon>Eutheria</taxon>
        <taxon>Laurasiatheria</taxon>
        <taxon>Eulipotyphla</taxon>
        <taxon>Talpidae</taxon>
        <taxon>Galemys</taxon>
    </lineage>
</organism>
<feature type="compositionally biased region" description="Basic residues" evidence="2">
    <location>
        <begin position="73"/>
        <end position="91"/>
    </location>
</feature>
<dbReference type="OrthoDB" id="545730at2759"/>
<evidence type="ECO:0000256" key="1">
    <source>
        <dbReference type="SAM" id="Coils"/>
    </source>
</evidence>
<gene>
    <name evidence="4" type="ORF">J0S82_005544</name>
</gene>
<name>A0A8J6A4F0_GALPY</name>
<evidence type="ECO:0000313" key="5">
    <source>
        <dbReference type="Proteomes" id="UP000700334"/>
    </source>
</evidence>
<dbReference type="InterPro" id="IPR044039">
    <property type="entry name" value="DUF5745"/>
</dbReference>